<reference evidence="1 2" key="1">
    <citation type="submission" date="2021-11" db="EMBL/GenBank/DDBJ databases">
        <title>Genome sequence.</title>
        <authorList>
            <person name="Sun Q."/>
        </authorList>
    </citation>
    <scope>NUCLEOTIDE SEQUENCE [LARGE SCALE GENOMIC DNA]</scope>
    <source>
        <strain evidence="1 2">KCTC 12005</strain>
    </source>
</reference>
<dbReference type="EMBL" id="JAJNCT010000005">
    <property type="protein sequence ID" value="MCD2164318.1"/>
    <property type="molecule type" value="Genomic_DNA"/>
</dbReference>
<evidence type="ECO:0000313" key="2">
    <source>
        <dbReference type="Proteomes" id="UP001199260"/>
    </source>
</evidence>
<organism evidence="1 2">
    <name type="scientific">Comamonas koreensis</name>
    <dbReference type="NCBI Taxonomy" id="160825"/>
    <lineage>
        <taxon>Bacteria</taxon>
        <taxon>Pseudomonadati</taxon>
        <taxon>Pseudomonadota</taxon>
        <taxon>Betaproteobacteria</taxon>
        <taxon>Burkholderiales</taxon>
        <taxon>Comamonadaceae</taxon>
        <taxon>Comamonas</taxon>
    </lineage>
</organism>
<dbReference type="RefSeq" id="WP_230771559.1">
    <property type="nucleotide sequence ID" value="NZ_JAJNCT010000005.1"/>
</dbReference>
<comment type="caution">
    <text evidence="1">The sequence shown here is derived from an EMBL/GenBank/DDBJ whole genome shotgun (WGS) entry which is preliminary data.</text>
</comment>
<gene>
    <name evidence="1" type="ORF">LPW39_04115</name>
</gene>
<protein>
    <submittedName>
        <fullName evidence="1">Uncharacterized protein</fullName>
    </submittedName>
</protein>
<dbReference type="AlphaFoldDB" id="A0AAW4XRW4"/>
<evidence type="ECO:0000313" key="1">
    <source>
        <dbReference type="EMBL" id="MCD2164318.1"/>
    </source>
</evidence>
<proteinExistence type="predicted"/>
<accession>A0AAW4XRW4</accession>
<dbReference type="Proteomes" id="UP001199260">
    <property type="component" value="Unassembled WGS sequence"/>
</dbReference>
<name>A0AAW4XRW4_9BURK</name>
<keyword evidence="2" id="KW-1185">Reference proteome</keyword>
<sequence>MHYFEATELAARIVGVDPEAPEFDEDEVEEKIYDKFEVSMESFQKIAEALLKFTPPVQTAITETWVQGYIHDQCFITKQAVAP</sequence>